<name>A0A8X8AGB1_POPTO</name>
<proteinExistence type="predicted"/>
<dbReference type="PROSITE" id="PS51375">
    <property type="entry name" value="PPR"/>
    <property type="match status" value="5"/>
</dbReference>
<organism evidence="4 5">
    <name type="scientific">Populus tomentosa</name>
    <name type="common">Chinese white poplar</name>
    <dbReference type="NCBI Taxonomy" id="118781"/>
    <lineage>
        <taxon>Eukaryota</taxon>
        <taxon>Viridiplantae</taxon>
        <taxon>Streptophyta</taxon>
        <taxon>Embryophyta</taxon>
        <taxon>Tracheophyta</taxon>
        <taxon>Spermatophyta</taxon>
        <taxon>Magnoliopsida</taxon>
        <taxon>eudicotyledons</taxon>
        <taxon>Gunneridae</taxon>
        <taxon>Pentapetalae</taxon>
        <taxon>rosids</taxon>
        <taxon>fabids</taxon>
        <taxon>Malpighiales</taxon>
        <taxon>Salicaceae</taxon>
        <taxon>Saliceae</taxon>
        <taxon>Populus</taxon>
    </lineage>
</organism>
<evidence type="ECO:0008006" key="6">
    <source>
        <dbReference type="Google" id="ProtNLM"/>
    </source>
</evidence>
<dbReference type="InterPro" id="IPR046848">
    <property type="entry name" value="E_motif"/>
</dbReference>
<dbReference type="EMBL" id="JAAWWB010000002">
    <property type="protein sequence ID" value="KAG6788968.1"/>
    <property type="molecule type" value="Genomic_DNA"/>
</dbReference>
<keyword evidence="3" id="KW-0812">Transmembrane</keyword>
<feature type="repeat" description="PPR" evidence="2">
    <location>
        <begin position="468"/>
        <end position="503"/>
    </location>
</feature>
<evidence type="ECO:0000313" key="5">
    <source>
        <dbReference type="Proteomes" id="UP000886885"/>
    </source>
</evidence>
<gene>
    <name evidence="4" type="ORF">POTOM_005046</name>
</gene>
<evidence type="ECO:0000313" key="4">
    <source>
        <dbReference type="EMBL" id="KAG6788968.1"/>
    </source>
</evidence>
<dbReference type="InterPro" id="IPR046960">
    <property type="entry name" value="PPR_At4g14850-like_plant"/>
</dbReference>
<feature type="repeat" description="PPR" evidence="2">
    <location>
        <begin position="68"/>
        <end position="102"/>
    </location>
</feature>
<dbReference type="Proteomes" id="UP000886885">
    <property type="component" value="Chromosome 1D"/>
</dbReference>
<dbReference type="GO" id="GO:0003723">
    <property type="term" value="F:RNA binding"/>
    <property type="evidence" value="ECO:0007669"/>
    <property type="project" value="InterPro"/>
</dbReference>
<dbReference type="NCBIfam" id="TIGR00756">
    <property type="entry name" value="PPR"/>
    <property type="match status" value="5"/>
</dbReference>
<dbReference type="InterPro" id="IPR002885">
    <property type="entry name" value="PPR_rpt"/>
</dbReference>
<comment type="caution">
    <text evidence="4">The sequence shown here is derived from an EMBL/GenBank/DDBJ whole genome shotgun (WGS) entry which is preliminary data.</text>
</comment>
<dbReference type="Pfam" id="PF20431">
    <property type="entry name" value="E_motif"/>
    <property type="match status" value="1"/>
</dbReference>
<evidence type="ECO:0000256" key="2">
    <source>
        <dbReference type="PROSITE-ProRule" id="PRU00708"/>
    </source>
</evidence>
<dbReference type="OrthoDB" id="185373at2759"/>
<dbReference type="PANTHER" id="PTHR47926:SF518">
    <property type="entry name" value="(WILD MALAYSIAN BANANA) HYPOTHETICAL PROTEIN"/>
    <property type="match status" value="1"/>
</dbReference>
<accession>A0A8X8AGB1</accession>
<reference evidence="4" key="1">
    <citation type="journal article" date="2020" name="bioRxiv">
        <title>Hybrid origin of Populus tomentosa Carr. identified through genome sequencing and phylogenomic analysis.</title>
        <authorList>
            <person name="An X."/>
            <person name="Gao K."/>
            <person name="Chen Z."/>
            <person name="Li J."/>
            <person name="Yang X."/>
            <person name="Yang X."/>
            <person name="Zhou J."/>
            <person name="Guo T."/>
            <person name="Zhao T."/>
            <person name="Huang S."/>
            <person name="Miao D."/>
            <person name="Khan W.U."/>
            <person name="Rao P."/>
            <person name="Ye M."/>
            <person name="Lei B."/>
            <person name="Liao W."/>
            <person name="Wang J."/>
            <person name="Ji L."/>
            <person name="Li Y."/>
            <person name="Guo B."/>
            <person name="Mustafa N.S."/>
            <person name="Li S."/>
            <person name="Yun Q."/>
            <person name="Keller S.R."/>
            <person name="Mao J."/>
            <person name="Zhang R."/>
            <person name="Strauss S.H."/>
        </authorList>
    </citation>
    <scope>NUCLEOTIDE SEQUENCE</scope>
    <source>
        <strain evidence="4">GM15</strain>
        <tissue evidence="4">Leaf</tissue>
    </source>
</reference>
<sequence length="758" mass="85756">MTAQAIFRTLLDRPNIISSKYQAKQLHAQILKLEPSSPIHLSRLISIYSNFNLLHESLLLFNALHSPPVLAYKSIIRCYVANGLLVQSVALFLQMRASGKKPDHHVFPSLLKSCALLSDIKLGESIHGCIIRLGMDFDLYTCNALMNMYGKFQKAFAAMDSFSNKFRIESAHDQNVTLNQTRYIFPKTNANSTILDQCYRKRNCSYMVEVDRRGSIMDSVKKVFEKMLKRDVVSWNTVIAGNAENGKYEEALMLVREMGNDNLKPDSFTLSSVLPIFAEYVDLHKGKEIHGYAMRHGFDNDVFIGSSLVGMYAKCARVEDALQVFNILPQHDSISWNSIIAGCVQNGLFDEGLRFFHQMLKAKVKPVPVSFSSIMPACANLIALHLGKQLHGFIIRVGYDDNMFVSSSLVDMYAKCGYIKVARWIFDRMDVHDMVSWTAIIMGYALHGQACHAVSLFEQMEMEGVRPNYVAFVAVLTACSHAGMMNEAWRYFNSMTQNYGIVPGLEHYACMADLLGRAGKLDEAFELISSMHRPAGGIWLSLLSACRVHKNVDLAEKVAENIFEVDPENTGAYILLSNTYAAAQRWKDVAKLQYLMRNKGIKKSPAFSWIERRWNKKDMFLTEMRARDLFIAHQALKICLVAAIGACYKDKHVQVYAIRGSSLKLYKAWQLLNELGLLRKSALVIVTMLICLRIFCYAIYRLLKKEQPRHGEDRRGGLEMQPENTSHAHRICTCRALLESNFVSSAEDGVASFVVQHN</sequence>
<dbReference type="AlphaFoldDB" id="A0A8X8AGB1"/>
<dbReference type="Pfam" id="PF13812">
    <property type="entry name" value="PPR_3"/>
    <property type="match status" value="1"/>
</dbReference>
<feature type="repeat" description="PPR" evidence="2">
    <location>
        <begin position="433"/>
        <end position="467"/>
    </location>
</feature>
<evidence type="ECO:0000256" key="1">
    <source>
        <dbReference type="ARBA" id="ARBA00022737"/>
    </source>
</evidence>
<dbReference type="Pfam" id="PF13041">
    <property type="entry name" value="PPR_2"/>
    <property type="match status" value="2"/>
</dbReference>
<feature type="repeat" description="PPR" evidence="2">
    <location>
        <begin position="332"/>
        <end position="366"/>
    </location>
</feature>
<protein>
    <recommendedName>
        <fullName evidence="6">Pentatricopeptide repeat-containing protein</fullName>
    </recommendedName>
</protein>
<dbReference type="FunFam" id="1.25.40.10:FF:001093">
    <property type="entry name" value="Pentatricopeptide repeat-containing protein At2g34400"/>
    <property type="match status" value="1"/>
</dbReference>
<keyword evidence="3" id="KW-1133">Transmembrane helix</keyword>
<feature type="transmembrane region" description="Helical" evidence="3">
    <location>
        <begin position="682"/>
        <end position="700"/>
    </location>
</feature>
<keyword evidence="5" id="KW-1185">Reference proteome</keyword>
<dbReference type="PANTHER" id="PTHR47926">
    <property type="entry name" value="PENTATRICOPEPTIDE REPEAT-CONTAINING PROTEIN"/>
    <property type="match status" value="1"/>
</dbReference>
<dbReference type="FunFam" id="1.25.40.10:FF:000436">
    <property type="entry name" value="Pentatricopeptide repeat-containing protein At5g39350 family"/>
    <property type="match status" value="1"/>
</dbReference>
<dbReference type="Pfam" id="PF01535">
    <property type="entry name" value="PPR"/>
    <property type="match status" value="3"/>
</dbReference>
<keyword evidence="3" id="KW-0472">Membrane</keyword>
<evidence type="ECO:0000256" key="3">
    <source>
        <dbReference type="SAM" id="Phobius"/>
    </source>
</evidence>
<keyword evidence="1" id="KW-0677">Repeat</keyword>
<feature type="repeat" description="PPR" evidence="2">
    <location>
        <begin position="231"/>
        <end position="265"/>
    </location>
</feature>
<dbReference type="GO" id="GO:0009451">
    <property type="term" value="P:RNA modification"/>
    <property type="evidence" value="ECO:0007669"/>
    <property type="project" value="InterPro"/>
</dbReference>